<keyword evidence="1" id="KW-0175">Coiled coil</keyword>
<gene>
    <name evidence="3" type="ORF">H1R20_g15432</name>
</gene>
<keyword evidence="4" id="KW-1185">Reference proteome</keyword>
<evidence type="ECO:0000313" key="4">
    <source>
        <dbReference type="Proteomes" id="UP001140091"/>
    </source>
</evidence>
<dbReference type="OrthoDB" id="3079147at2759"/>
<feature type="region of interest" description="Disordered" evidence="2">
    <location>
        <begin position="1"/>
        <end position="36"/>
    </location>
</feature>
<evidence type="ECO:0000256" key="1">
    <source>
        <dbReference type="SAM" id="Coils"/>
    </source>
</evidence>
<feature type="non-terminal residue" evidence="3">
    <location>
        <position position="183"/>
    </location>
</feature>
<organism evidence="3 4">
    <name type="scientific">Candolleomyces eurysporus</name>
    <dbReference type="NCBI Taxonomy" id="2828524"/>
    <lineage>
        <taxon>Eukaryota</taxon>
        <taxon>Fungi</taxon>
        <taxon>Dikarya</taxon>
        <taxon>Basidiomycota</taxon>
        <taxon>Agaricomycotina</taxon>
        <taxon>Agaricomycetes</taxon>
        <taxon>Agaricomycetidae</taxon>
        <taxon>Agaricales</taxon>
        <taxon>Agaricineae</taxon>
        <taxon>Psathyrellaceae</taxon>
        <taxon>Candolleomyces</taxon>
    </lineage>
</organism>
<feature type="coiled-coil region" evidence="1">
    <location>
        <begin position="96"/>
        <end position="130"/>
    </location>
</feature>
<proteinExistence type="predicted"/>
<evidence type="ECO:0000256" key="2">
    <source>
        <dbReference type="SAM" id="MobiDB-lite"/>
    </source>
</evidence>
<comment type="caution">
    <text evidence="3">The sequence shown here is derived from an EMBL/GenBank/DDBJ whole genome shotgun (WGS) entry which is preliminary data.</text>
</comment>
<sequence>MPKAHTHTPSSARTHVKRRPKATDENSHPVWTPPVISERKEAEHVRREKLIIFAPNISNKQFQAPPTSFTPRVQDPASEKHAELMKQGLNRLVYQVNKFQQKVQDLVQDFEDLRDALEDGEQRFDALEADLDLAWEVVAEEKETARQYYGRWKNAERQVELLAMELPEDHNSAAFSGMSQAKF</sequence>
<dbReference type="AlphaFoldDB" id="A0A9W8IRE1"/>
<evidence type="ECO:0000313" key="3">
    <source>
        <dbReference type="EMBL" id="KAJ2921661.1"/>
    </source>
</evidence>
<accession>A0A9W8IRE1</accession>
<dbReference type="Gene3D" id="1.20.1170.10">
    <property type="match status" value="1"/>
</dbReference>
<dbReference type="Proteomes" id="UP001140091">
    <property type="component" value="Unassembled WGS sequence"/>
</dbReference>
<protein>
    <submittedName>
        <fullName evidence="3">Uncharacterized protein</fullName>
    </submittedName>
</protein>
<name>A0A9W8IRE1_9AGAR</name>
<dbReference type="SUPFAM" id="SSF58100">
    <property type="entry name" value="Bacterial hemolysins"/>
    <property type="match status" value="1"/>
</dbReference>
<reference evidence="3" key="1">
    <citation type="submission" date="2022-06" db="EMBL/GenBank/DDBJ databases">
        <title>Genome Sequence of Candolleomyces eurysporus.</title>
        <authorList>
            <person name="Buettner E."/>
        </authorList>
    </citation>
    <scope>NUCLEOTIDE SEQUENCE</scope>
    <source>
        <strain evidence="3">VTCC 930004</strain>
    </source>
</reference>
<dbReference type="EMBL" id="JANBPK010001565">
    <property type="protein sequence ID" value="KAJ2921661.1"/>
    <property type="molecule type" value="Genomic_DNA"/>
</dbReference>